<reference evidence="3" key="2">
    <citation type="submission" date="2023-01" db="EMBL/GenBank/DDBJ databases">
        <title>Draft genome sequence of Algimonas porphyrae strain NBRC 108216.</title>
        <authorList>
            <person name="Sun Q."/>
            <person name="Mori K."/>
        </authorList>
    </citation>
    <scope>NUCLEOTIDE SEQUENCE</scope>
    <source>
        <strain evidence="3">NBRC 108216</strain>
    </source>
</reference>
<dbReference type="RefSeq" id="WP_284369271.1">
    <property type="nucleotide sequence ID" value="NZ_BSNJ01000001.1"/>
</dbReference>
<dbReference type="EMBL" id="BSNJ01000001">
    <property type="protein sequence ID" value="GLQ19522.1"/>
    <property type="molecule type" value="Genomic_DNA"/>
</dbReference>
<feature type="transmembrane region" description="Helical" evidence="1">
    <location>
        <begin position="204"/>
        <end position="228"/>
    </location>
</feature>
<organism evidence="3 4">
    <name type="scientific">Algimonas porphyrae</name>
    <dbReference type="NCBI Taxonomy" id="1128113"/>
    <lineage>
        <taxon>Bacteria</taxon>
        <taxon>Pseudomonadati</taxon>
        <taxon>Pseudomonadota</taxon>
        <taxon>Alphaproteobacteria</taxon>
        <taxon>Maricaulales</taxon>
        <taxon>Robiginitomaculaceae</taxon>
        <taxon>Algimonas</taxon>
    </lineage>
</organism>
<dbReference type="InterPro" id="IPR005625">
    <property type="entry name" value="PepSY-ass_TM"/>
</dbReference>
<dbReference type="Pfam" id="PF03929">
    <property type="entry name" value="PepSY_TM"/>
    <property type="match status" value="1"/>
</dbReference>
<keyword evidence="4" id="KW-1185">Reference proteome</keyword>
<evidence type="ECO:0000256" key="1">
    <source>
        <dbReference type="SAM" id="Phobius"/>
    </source>
</evidence>
<feature type="transmembrane region" description="Helical" evidence="1">
    <location>
        <begin position="15"/>
        <end position="38"/>
    </location>
</feature>
<gene>
    <name evidence="3" type="ORF">GCM10007854_04770</name>
</gene>
<name>A0ABQ5UZV5_9PROT</name>
<evidence type="ECO:0000313" key="3">
    <source>
        <dbReference type="EMBL" id="GLQ19522.1"/>
    </source>
</evidence>
<keyword evidence="1" id="KW-0812">Transmembrane</keyword>
<proteinExistence type="predicted"/>
<dbReference type="Proteomes" id="UP001161390">
    <property type="component" value="Unassembled WGS sequence"/>
</dbReference>
<reference evidence="3" key="1">
    <citation type="journal article" date="2014" name="Int. J. Syst. Evol. Microbiol.">
        <title>Complete genome of a new Firmicutes species belonging to the dominant human colonic microbiota ('Ruminococcus bicirculans') reveals two chromosomes and a selective capacity to utilize plant glucans.</title>
        <authorList>
            <consortium name="NISC Comparative Sequencing Program"/>
            <person name="Wegmann U."/>
            <person name="Louis P."/>
            <person name="Goesmann A."/>
            <person name="Henrissat B."/>
            <person name="Duncan S.H."/>
            <person name="Flint H.J."/>
        </authorList>
    </citation>
    <scope>NUCLEOTIDE SEQUENCE</scope>
    <source>
        <strain evidence="3">NBRC 108216</strain>
    </source>
</reference>
<feature type="domain" description="PepSY" evidence="2">
    <location>
        <begin position="111"/>
        <end position="174"/>
    </location>
</feature>
<keyword evidence="1" id="KW-0472">Membrane</keyword>
<protein>
    <recommendedName>
        <fullName evidence="2">PepSY domain-containing protein</fullName>
    </recommendedName>
</protein>
<evidence type="ECO:0000313" key="4">
    <source>
        <dbReference type="Proteomes" id="UP001161390"/>
    </source>
</evidence>
<keyword evidence="1" id="KW-1133">Transmembrane helix</keyword>
<sequence length="242" mass="27093">MTSALLNRFVRKLHLWLGIAIGVQLGLWLVSGLFMTLFPIDTVRGAHLRAEITPTALQIDDALLSPSDMLQRVPTAETIMLQSMGDQLVYRIQSGGETFVRSAMTGDTVGPLSRNQAEQIARLSYAGNGSLGKAVLYKTDPPREYGRAGPVWRIEFDKPDSASFYVDATTGEVKAVRTGLWRVFDLMWGLHIMDWSSRENFNSWWIKATATVTVVFFISGLCLIILRLRTALNRRRKMKEAG</sequence>
<dbReference type="Pfam" id="PF03413">
    <property type="entry name" value="PepSY"/>
    <property type="match status" value="1"/>
</dbReference>
<dbReference type="InterPro" id="IPR025711">
    <property type="entry name" value="PepSY"/>
</dbReference>
<accession>A0ABQ5UZV5</accession>
<comment type="caution">
    <text evidence="3">The sequence shown here is derived from an EMBL/GenBank/DDBJ whole genome shotgun (WGS) entry which is preliminary data.</text>
</comment>
<evidence type="ECO:0000259" key="2">
    <source>
        <dbReference type="Pfam" id="PF03413"/>
    </source>
</evidence>